<keyword evidence="2" id="KW-1185">Reference proteome</keyword>
<dbReference type="EMBL" id="BGPR01003652">
    <property type="protein sequence ID" value="GBM90802.1"/>
    <property type="molecule type" value="Genomic_DNA"/>
</dbReference>
<gene>
    <name evidence="1" type="ORF">AVEN_5138_1</name>
</gene>
<evidence type="ECO:0000313" key="2">
    <source>
        <dbReference type="Proteomes" id="UP000499080"/>
    </source>
</evidence>
<evidence type="ECO:0000313" key="1">
    <source>
        <dbReference type="EMBL" id="GBM90802.1"/>
    </source>
</evidence>
<reference evidence="1 2" key="1">
    <citation type="journal article" date="2019" name="Sci. Rep.">
        <title>Orb-weaving spider Araneus ventricosus genome elucidates the spidroin gene catalogue.</title>
        <authorList>
            <person name="Kono N."/>
            <person name="Nakamura H."/>
            <person name="Ohtoshi R."/>
            <person name="Moran D.A.P."/>
            <person name="Shinohara A."/>
            <person name="Yoshida Y."/>
            <person name="Fujiwara M."/>
            <person name="Mori M."/>
            <person name="Tomita M."/>
            <person name="Arakawa K."/>
        </authorList>
    </citation>
    <scope>NUCLEOTIDE SEQUENCE [LARGE SCALE GENOMIC DNA]</scope>
</reference>
<organism evidence="1 2">
    <name type="scientific">Araneus ventricosus</name>
    <name type="common">Orbweaver spider</name>
    <name type="synonym">Epeira ventricosa</name>
    <dbReference type="NCBI Taxonomy" id="182803"/>
    <lineage>
        <taxon>Eukaryota</taxon>
        <taxon>Metazoa</taxon>
        <taxon>Ecdysozoa</taxon>
        <taxon>Arthropoda</taxon>
        <taxon>Chelicerata</taxon>
        <taxon>Arachnida</taxon>
        <taxon>Araneae</taxon>
        <taxon>Araneomorphae</taxon>
        <taxon>Entelegynae</taxon>
        <taxon>Araneoidea</taxon>
        <taxon>Araneidae</taxon>
        <taxon>Araneus</taxon>
    </lineage>
</organism>
<sequence length="137" mass="14917">MSIPSPSTGGRVPLSGRPCSLFGWTLAPLQTSTTEKAGIVFSGVTMVGQLNAAYHWLSGFKHRYEKGASIPRETEGPEFYSQVRPLNQHYPKASRPMCDLTKICSVGLQLAAGDFPGYFFFQAKHKCGSVSPESFPT</sequence>
<comment type="caution">
    <text evidence="1">The sequence shown here is derived from an EMBL/GenBank/DDBJ whole genome shotgun (WGS) entry which is preliminary data.</text>
</comment>
<dbReference type="Proteomes" id="UP000499080">
    <property type="component" value="Unassembled WGS sequence"/>
</dbReference>
<accession>A0A4Y2JNA7</accession>
<dbReference type="AlphaFoldDB" id="A0A4Y2JNA7"/>
<name>A0A4Y2JNA7_ARAVE</name>
<protein>
    <submittedName>
        <fullName evidence="1">Uncharacterized protein</fullName>
    </submittedName>
</protein>
<proteinExistence type="predicted"/>